<organism evidence="3 8">
    <name type="scientific">Rotaria magnacalcarata</name>
    <dbReference type="NCBI Taxonomy" id="392030"/>
    <lineage>
        <taxon>Eukaryota</taxon>
        <taxon>Metazoa</taxon>
        <taxon>Spiralia</taxon>
        <taxon>Gnathifera</taxon>
        <taxon>Rotifera</taxon>
        <taxon>Eurotatoria</taxon>
        <taxon>Bdelloidea</taxon>
        <taxon>Philodinida</taxon>
        <taxon>Philodinidae</taxon>
        <taxon>Rotaria</taxon>
    </lineage>
</organism>
<dbReference type="Gene3D" id="1.25.40.10">
    <property type="entry name" value="Tetratricopeptide repeat domain"/>
    <property type="match status" value="2"/>
</dbReference>
<dbReference type="EMBL" id="CAJNOW010017203">
    <property type="protein sequence ID" value="CAF1655762.1"/>
    <property type="molecule type" value="Genomic_DNA"/>
</dbReference>
<dbReference type="Proteomes" id="UP000663824">
    <property type="component" value="Unassembled WGS sequence"/>
</dbReference>
<dbReference type="EMBL" id="CAJNOV010014224">
    <property type="protein sequence ID" value="CAF1543726.1"/>
    <property type="molecule type" value="Genomic_DNA"/>
</dbReference>
<dbReference type="EMBL" id="CAJOBH010003661">
    <property type="protein sequence ID" value="CAF3960962.1"/>
    <property type="molecule type" value="Genomic_DNA"/>
</dbReference>
<dbReference type="Proteomes" id="UP000663834">
    <property type="component" value="Unassembled WGS sequence"/>
</dbReference>
<dbReference type="OrthoDB" id="21254at2759"/>
<dbReference type="EMBL" id="CAJNRG010008982">
    <property type="protein sequence ID" value="CAF2109143.1"/>
    <property type="molecule type" value="Genomic_DNA"/>
</dbReference>
<dbReference type="Pfam" id="PF01535">
    <property type="entry name" value="PPR"/>
    <property type="match status" value="1"/>
</dbReference>
<dbReference type="InterPro" id="IPR011990">
    <property type="entry name" value="TPR-like_helical_dom_sf"/>
</dbReference>
<accession>A0A816PGG2</accession>
<proteinExistence type="predicted"/>
<evidence type="ECO:0000313" key="8">
    <source>
        <dbReference type="Proteomes" id="UP000663856"/>
    </source>
</evidence>
<evidence type="ECO:0008006" key="9">
    <source>
        <dbReference type="Google" id="ProtNLM"/>
    </source>
</evidence>
<dbReference type="EMBL" id="CAJNRE010017395">
    <property type="protein sequence ID" value="CAF2154047.1"/>
    <property type="molecule type" value="Genomic_DNA"/>
</dbReference>
<protein>
    <recommendedName>
        <fullName evidence="9">Pentatricopeptide repeat-containing protein</fullName>
    </recommendedName>
</protein>
<evidence type="ECO:0000313" key="7">
    <source>
        <dbReference type="EMBL" id="CAF4078172.1"/>
    </source>
</evidence>
<dbReference type="PANTHER" id="PTHR47926">
    <property type="entry name" value="PENTATRICOPEPTIDE REPEAT-CONTAINING PROTEIN"/>
    <property type="match status" value="1"/>
</dbReference>
<sequence>MSVLNFLNRPLKVLIDSRLFICRYQSQRLLDLLNKKAVIENENNDELETLPLGNTIEWNKKLKAYRMQSQEKNALKLFEVGIRKHQFQPDYITYISMLEICKDIKDVDSGKYIHRIINKSSVRDNSRLQIVLMEMYMKCGDVDSAREMFDGLKHRTVVEYNVLMTAYNNHQNPQRTIDLFNGMQETDKIKPNNISFILFFQACIQLQLFEQGKALHEELKQKTSNYMKNKELSNQIVAMYIASGDYAIAEEYFNQIKDPSVTNYVGIMNYYNQLKNWERTIQLYDKMKSQRKTQADVPTYLTVLTAIKEMKNIEAAKQVEQDLIKQNLWHNHAEIQNILGEILGNTE</sequence>
<dbReference type="InterPro" id="IPR002885">
    <property type="entry name" value="PPR_rpt"/>
</dbReference>
<dbReference type="GO" id="GO:0003723">
    <property type="term" value="F:RNA binding"/>
    <property type="evidence" value="ECO:0007669"/>
    <property type="project" value="InterPro"/>
</dbReference>
<reference evidence="3" key="1">
    <citation type="submission" date="2021-02" db="EMBL/GenBank/DDBJ databases">
        <authorList>
            <person name="Nowell W R."/>
        </authorList>
    </citation>
    <scope>NUCLEOTIDE SEQUENCE</scope>
</reference>
<dbReference type="SUPFAM" id="SSF81901">
    <property type="entry name" value="HCP-like"/>
    <property type="match status" value="1"/>
</dbReference>
<dbReference type="GO" id="GO:0009451">
    <property type="term" value="P:RNA modification"/>
    <property type="evidence" value="ECO:0007669"/>
    <property type="project" value="InterPro"/>
</dbReference>
<evidence type="ECO:0000313" key="4">
    <source>
        <dbReference type="EMBL" id="CAF2109143.1"/>
    </source>
</evidence>
<dbReference type="AlphaFoldDB" id="A0A816PGG2"/>
<dbReference type="NCBIfam" id="TIGR00756">
    <property type="entry name" value="PPR"/>
    <property type="match status" value="1"/>
</dbReference>
<evidence type="ECO:0000313" key="1">
    <source>
        <dbReference type="EMBL" id="CAF1543726.1"/>
    </source>
</evidence>
<evidence type="ECO:0000313" key="2">
    <source>
        <dbReference type="EMBL" id="CAF1655762.1"/>
    </source>
</evidence>
<dbReference type="Proteomes" id="UP000663887">
    <property type="component" value="Unassembled WGS sequence"/>
</dbReference>
<dbReference type="EMBL" id="CAJNRF010003265">
    <property type="protein sequence ID" value="CAF2048833.1"/>
    <property type="molecule type" value="Genomic_DNA"/>
</dbReference>
<dbReference type="InterPro" id="IPR046960">
    <property type="entry name" value="PPR_At4g14850-like_plant"/>
</dbReference>
<dbReference type="Proteomes" id="UP000663855">
    <property type="component" value="Unassembled WGS sequence"/>
</dbReference>
<evidence type="ECO:0000313" key="5">
    <source>
        <dbReference type="EMBL" id="CAF2154047.1"/>
    </source>
</evidence>
<comment type="caution">
    <text evidence="3">The sequence shown here is derived from an EMBL/GenBank/DDBJ whole genome shotgun (WGS) entry which is preliminary data.</text>
</comment>
<gene>
    <name evidence="6" type="ORF">BYL167_LOCUS11540</name>
    <name evidence="1" type="ORF">CJN711_LOCUS29895</name>
    <name evidence="2" type="ORF">KQP761_LOCUS30948</name>
    <name evidence="5" type="ORF">MBJ925_LOCUS31811</name>
    <name evidence="7" type="ORF">UXM345_LOCUS20883</name>
    <name evidence="3" type="ORF">WKI299_LOCUS9767</name>
    <name evidence="4" type="ORF">XDN619_LOCUS20397</name>
</gene>
<dbReference type="EMBL" id="CAJOBF010003180">
    <property type="protein sequence ID" value="CAF4078172.1"/>
    <property type="molecule type" value="Genomic_DNA"/>
</dbReference>
<dbReference type="Proteomes" id="UP000663856">
    <property type="component" value="Unassembled WGS sequence"/>
</dbReference>
<dbReference type="Proteomes" id="UP000681967">
    <property type="component" value="Unassembled WGS sequence"/>
</dbReference>
<evidence type="ECO:0000313" key="3">
    <source>
        <dbReference type="EMBL" id="CAF2048833.1"/>
    </source>
</evidence>
<dbReference type="Pfam" id="PF13812">
    <property type="entry name" value="PPR_3"/>
    <property type="match status" value="1"/>
</dbReference>
<dbReference type="Proteomes" id="UP000663842">
    <property type="component" value="Unassembled WGS sequence"/>
</dbReference>
<name>A0A816PGG2_9BILA</name>
<evidence type="ECO:0000313" key="6">
    <source>
        <dbReference type="EMBL" id="CAF3960962.1"/>
    </source>
</evidence>